<sequence length="67" mass="7464">WDDEGFKTHFRFHCVCGPDRRDVYCRGTSIPLLLRSGSLVGGLATPVRSDHLATVKNCEVHPEIPLS</sequence>
<dbReference type="EMBL" id="BGPR01001991">
    <property type="protein sequence ID" value="GBM65720.1"/>
    <property type="molecule type" value="Genomic_DNA"/>
</dbReference>
<organism evidence="1 2">
    <name type="scientific">Araneus ventricosus</name>
    <name type="common">Orbweaver spider</name>
    <name type="synonym">Epeira ventricosa</name>
    <dbReference type="NCBI Taxonomy" id="182803"/>
    <lineage>
        <taxon>Eukaryota</taxon>
        <taxon>Metazoa</taxon>
        <taxon>Ecdysozoa</taxon>
        <taxon>Arthropoda</taxon>
        <taxon>Chelicerata</taxon>
        <taxon>Arachnida</taxon>
        <taxon>Araneae</taxon>
        <taxon>Araneomorphae</taxon>
        <taxon>Entelegynae</taxon>
        <taxon>Araneoidea</taxon>
        <taxon>Araneidae</taxon>
        <taxon>Araneus</taxon>
    </lineage>
</organism>
<gene>
    <name evidence="1" type="ORF">AVEN_103773-2_1</name>
</gene>
<evidence type="ECO:0000313" key="2">
    <source>
        <dbReference type="Proteomes" id="UP000499080"/>
    </source>
</evidence>
<reference evidence="1 2" key="1">
    <citation type="journal article" date="2019" name="Sci. Rep.">
        <title>Orb-weaving spider Araneus ventricosus genome elucidates the spidroin gene catalogue.</title>
        <authorList>
            <person name="Kono N."/>
            <person name="Nakamura H."/>
            <person name="Ohtoshi R."/>
            <person name="Moran D.A.P."/>
            <person name="Shinohara A."/>
            <person name="Yoshida Y."/>
            <person name="Fujiwara M."/>
            <person name="Mori M."/>
            <person name="Tomita M."/>
            <person name="Arakawa K."/>
        </authorList>
    </citation>
    <scope>NUCLEOTIDE SEQUENCE [LARGE SCALE GENOMIC DNA]</scope>
</reference>
<protein>
    <submittedName>
        <fullName evidence="1">Uncharacterized protein</fullName>
    </submittedName>
</protein>
<comment type="caution">
    <text evidence="1">The sequence shown here is derived from an EMBL/GenBank/DDBJ whole genome shotgun (WGS) entry which is preliminary data.</text>
</comment>
<dbReference type="Proteomes" id="UP000499080">
    <property type="component" value="Unassembled WGS sequence"/>
</dbReference>
<feature type="non-terminal residue" evidence="1">
    <location>
        <position position="1"/>
    </location>
</feature>
<name>A0A4Y2HKF9_ARAVE</name>
<keyword evidence="2" id="KW-1185">Reference proteome</keyword>
<accession>A0A4Y2HKF9</accession>
<dbReference type="AlphaFoldDB" id="A0A4Y2HKF9"/>
<evidence type="ECO:0000313" key="1">
    <source>
        <dbReference type="EMBL" id="GBM65720.1"/>
    </source>
</evidence>
<proteinExistence type="predicted"/>